<evidence type="ECO:0000313" key="2">
    <source>
        <dbReference type="EMBL" id="QEM41166.1"/>
    </source>
</evidence>
<evidence type="ECO:0000256" key="1">
    <source>
        <dbReference type="SAM" id="MobiDB-lite"/>
    </source>
</evidence>
<name>A0A5C1K6Y6_9CAUD</name>
<proteinExistence type="predicted"/>
<keyword evidence="3" id="KW-1185">Reference proteome</keyword>
<feature type="compositionally biased region" description="Acidic residues" evidence="1">
    <location>
        <begin position="99"/>
        <end position="111"/>
    </location>
</feature>
<accession>A0A5C1K6Y6</accession>
<protein>
    <submittedName>
        <fullName evidence="2">Holliday junction resolvase</fullName>
    </submittedName>
</protein>
<reference evidence="2" key="1">
    <citation type="submission" date="2019-04" db="EMBL/GenBank/DDBJ databases">
        <authorList>
            <person name="Assadpour T."/>
            <person name="Ahmed J."/>
            <person name="Anderson S."/>
            <person name="Espinosa K."/>
            <person name="Gadsden T."/>
            <person name="Graham A."/>
            <person name="Hajjar W."/>
            <person name="Howard T."/>
            <person name="Lacafta O."/>
            <person name="Matney K."/>
            <person name="Matsen K."/>
            <person name="Osu J."/>
            <person name="Rupe E."/>
            <person name="Sang H."/>
            <person name="Wadi S."/>
            <person name="McNeal J."/>
            <person name="Temple L."/>
        </authorList>
    </citation>
    <scope>NUCLEOTIDE SEQUENCE [LARGE SCALE GENOMIC DNA]</scope>
</reference>
<organism evidence="2 3">
    <name type="scientific">Pseudomonas phage Zuri</name>
    <dbReference type="NCBI Taxonomy" id="2604899"/>
    <lineage>
        <taxon>Viruses</taxon>
        <taxon>Duplodnaviria</taxon>
        <taxon>Heunggongvirae</taxon>
        <taxon>Uroviricota</taxon>
        <taxon>Caudoviricetes</taxon>
        <taxon>Schitoviridae</taxon>
        <taxon>Zurivirus</taxon>
        <taxon>Zurivirus zuri</taxon>
    </lineage>
</organism>
<feature type="compositionally biased region" description="Low complexity" evidence="1">
    <location>
        <begin position="89"/>
        <end position="98"/>
    </location>
</feature>
<feature type="compositionally biased region" description="Acidic residues" evidence="1">
    <location>
        <begin position="121"/>
        <end position="130"/>
    </location>
</feature>
<dbReference type="Proteomes" id="UP000322075">
    <property type="component" value="Segment"/>
</dbReference>
<dbReference type="EMBL" id="MK863032">
    <property type="protein sequence ID" value="QEM41166.1"/>
    <property type="molecule type" value="Genomic_DNA"/>
</dbReference>
<gene>
    <name evidence="2" type="ORF">Zuri_69</name>
</gene>
<feature type="region of interest" description="Disordered" evidence="1">
    <location>
        <begin position="83"/>
        <end position="152"/>
    </location>
</feature>
<evidence type="ECO:0000313" key="3">
    <source>
        <dbReference type="Proteomes" id="UP000322075"/>
    </source>
</evidence>
<sequence>MQITLNQVEIEAALKAYILNQININDGMEIVIDLKATRGEAGTTAIIDIVPRTEQKAEVVKPAASRTVTAQAKEVVKEKPAAVATTSMAQVVEEAQASEPEEPETSAEEAGQEAAAQAEAESADAEEAEEAAPAVASARPSLFAGLNRPKNS</sequence>